<dbReference type="AlphaFoldDB" id="A0A370TEF3"/>
<dbReference type="Proteomes" id="UP000254866">
    <property type="component" value="Unassembled WGS sequence"/>
</dbReference>
<dbReference type="RefSeq" id="XP_031866567.1">
    <property type="nucleotide sequence ID" value="XM_032017136.1"/>
</dbReference>
<dbReference type="GeneID" id="43601362"/>
<name>A0A370TEF3_9HELO</name>
<protein>
    <submittedName>
        <fullName evidence="1">Uncharacterized protein</fullName>
    </submittedName>
</protein>
<evidence type="ECO:0000313" key="1">
    <source>
        <dbReference type="EMBL" id="RDL33074.1"/>
    </source>
</evidence>
<gene>
    <name evidence="1" type="ORF">BP5553_08513</name>
</gene>
<dbReference type="EMBL" id="NPIC01000009">
    <property type="protein sequence ID" value="RDL33074.1"/>
    <property type="molecule type" value="Genomic_DNA"/>
</dbReference>
<accession>A0A370TEF3</accession>
<evidence type="ECO:0000313" key="2">
    <source>
        <dbReference type="Proteomes" id="UP000254866"/>
    </source>
</evidence>
<organism evidence="1 2">
    <name type="scientific">Venustampulla echinocandica</name>
    <dbReference type="NCBI Taxonomy" id="2656787"/>
    <lineage>
        <taxon>Eukaryota</taxon>
        <taxon>Fungi</taxon>
        <taxon>Dikarya</taxon>
        <taxon>Ascomycota</taxon>
        <taxon>Pezizomycotina</taxon>
        <taxon>Leotiomycetes</taxon>
        <taxon>Helotiales</taxon>
        <taxon>Pleuroascaceae</taxon>
        <taxon>Venustampulla</taxon>
    </lineage>
</organism>
<dbReference type="OrthoDB" id="5380572at2759"/>
<keyword evidence="2" id="KW-1185">Reference proteome</keyword>
<comment type="caution">
    <text evidence="1">The sequence shown here is derived from an EMBL/GenBank/DDBJ whole genome shotgun (WGS) entry which is preliminary data.</text>
</comment>
<sequence>MPGYLVGYGYNEGRFCGLDSKFNKWRRTLVPISTSEVSAELRVARAQRVISTQLRSRLVSERLSSTSKLSTSLSGRAQVFNNNVMAVFSLLVKPSLHSDVRTDLLDLARSAISVWDVAQADEREVIVEPGLDPVGHKGWHDNIPESQTNILVMFPRIIARGYSRTSVSRSANIPGRWVDPETELHILETPIYGGKGPTKWSEVVLEGEEEEEDWKAKEEDQKIKEKKRTLQEDLKKLENPFVGTRRMSQMESNAGAASKPSAVGLKEGAVTIKKNIEYTTMGQSIALIDFILAVEQENMLEVAGLSHLIATMPSDNLKFPDLVHNHDGTQNFDPWKINAKVELRPKKVWQYTQKPLPLNTNATLKEKHADAADMLTHHILQEVKDKLPAGRVRRCLRCVPSPRNHIYANPRASVLLSMPRAL</sequence>
<reference evidence="1 2" key="1">
    <citation type="journal article" date="2018" name="IMA Fungus">
        <title>IMA Genome-F 9: Draft genome sequence of Annulohypoxylon stygium, Aspergillus mulundensis, Berkeleyomyces basicola (syn. Thielaviopsis basicola), Ceratocystis smalleyi, two Cercospora beticola strains, Coleophoma cylindrospora, Fusarium fracticaudum, Phialophora cf. hyalina, and Morchella septimelata.</title>
        <authorList>
            <person name="Wingfield B.D."/>
            <person name="Bills G.F."/>
            <person name="Dong Y."/>
            <person name="Huang W."/>
            <person name="Nel W.J."/>
            <person name="Swalarsk-Parry B.S."/>
            <person name="Vaghefi N."/>
            <person name="Wilken P.M."/>
            <person name="An Z."/>
            <person name="de Beer Z.W."/>
            <person name="De Vos L."/>
            <person name="Chen L."/>
            <person name="Duong T.A."/>
            <person name="Gao Y."/>
            <person name="Hammerbacher A."/>
            <person name="Kikkert J.R."/>
            <person name="Li Y."/>
            <person name="Li H."/>
            <person name="Li K."/>
            <person name="Li Q."/>
            <person name="Liu X."/>
            <person name="Ma X."/>
            <person name="Naidoo K."/>
            <person name="Pethybridge S.J."/>
            <person name="Sun J."/>
            <person name="Steenkamp E.T."/>
            <person name="van der Nest M.A."/>
            <person name="van Wyk S."/>
            <person name="Wingfield M.J."/>
            <person name="Xiong C."/>
            <person name="Yue Q."/>
            <person name="Zhang X."/>
        </authorList>
    </citation>
    <scope>NUCLEOTIDE SEQUENCE [LARGE SCALE GENOMIC DNA]</scope>
    <source>
        <strain evidence="1 2">BP 5553</strain>
    </source>
</reference>
<proteinExistence type="predicted"/>